<organism evidence="10 11">
    <name type="scientific">Dongia mobilis</name>
    <dbReference type="NCBI Taxonomy" id="578943"/>
    <lineage>
        <taxon>Bacteria</taxon>
        <taxon>Pseudomonadati</taxon>
        <taxon>Pseudomonadota</taxon>
        <taxon>Alphaproteobacteria</taxon>
        <taxon>Rhodospirillales</taxon>
        <taxon>Dongiaceae</taxon>
        <taxon>Dongia</taxon>
    </lineage>
</organism>
<dbReference type="GO" id="GO:0005886">
    <property type="term" value="C:plasma membrane"/>
    <property type="evidence" value="ECO:0007669"/>
    <property type="project" value="UniProtKB-SubCell"/>
</dbReference>
<dbReference type="PROSITE" id="PS50928">
    <property type="entry name" value="ABC_TM1"/>
    <property type="match status" value="1"/>
</dbReference>
<keyword evidence="4" id="KW-1003">Cell membrane</keyword>
<keyword evidence="6 8" id="KW-1133">Transmembrane helix</keyword>
<evidence type="ECO:0000256" key="2">
    <source>
        <dbReference type="ARBA" id="ARBA00007069"/>
    </source>
</evidence>
<sequence>MAALIATGNSQQESAAGLTARQRGLLLLPALLAIAIFLVLPLGFILVYSFLTKGTYGGVVWEFSLAAYEQFLFERDLFTDELVFHASYLQIYGRSVLQALVATIACLAIGFPTAYYIATRPAAQRNMWVFLITVPYWVNLLIRTVSMLFIIRDEGPLNSILLGIGLISEPIRLAYTDFAIGLGLVYSYLPFMVLPIYAAIERFDFRLVEAGHDLYADRWTILRQIIVPLTRPGIVAGSLLVFIPSLGSFIAPDLLGGGKNLMIGNTIALQFQSSRNWPFGSAAAVILLTLVLIVLVLFARRAQQAAAEQGRQ</sequence>
<feature type="transmembrane region" description="Helical" evidence="8">
    <location>
        <begin position="233"/>
        <end position="251"/>
    </location>
</feature>
<dbReference type="Pfam" id="PF00528">
    <property type="entry name" value="BPD_transp_1"/>
    <property type="match status" value="1"/>
</dbReference>
<accession>A0A4R6WVJ2</accession>
<evidence type="ECO:0000256" key="1">
    <source>
        <dbReference type="ARBA" id="ARBA00004651"/>
    </source>
</evidence>
<feature type="domain" description="ABC transmembrane type-1" evidence="9">
    <location>
        <begin position="92"/>
        <end position="298"/>
    </location>
</feature>
<evidence type="ECO:0000256" key="6">
    <source>
        <dbReference type="ARBA" id="ARBA00022989"/>
    </source>
</evidence>
<feature type="transmembrane region" description="Helical" evidence="8">
    <location>
        <begin position="178"/>
        <end position="200"/>
    </location>
</feature>
<keyword evidence="3 8" id="KW-0813">Transport</keyword>
<keyword evidence="11" id="KW-1185">Reference proteome</keyword>
<feature type="transmembrane region" description="Helical" evidence="8">
    <location>
        <begin position="25"/>
        <end position="51"/>
    </location>
</feature>
<evidence type="ECO:0000256" key="5">
    <source>
        <dbReference type="ARBA" id="ARBA00022692"/>
    </source>
</evidence>
<evidence type="ECO:0000256" key="3">
    <source>
        <dbReference type="ARBA" id="ARBA00022448"/>
    </source>
</evidence>
<dbReference type="Gene3D" id="1.10.3720.10">
    <property type="entry name" value="MetI-like"/>
    <property type="match status" value="1"/>
</dbReference>
<reference evidence="10 11" key="1">
    <citation type="submission" date="2019-03" db="EMBL/GenBank/DDBJ databases">
        <title>Genomic Encyclopedia of Type Strains, Phase III (KMG-III): the genomes of soil and plant-associated and newly described type strains.</title>
        <authorList>
            <person name="Whitman W."/>
        </authorList>
    </citation>
    <scope>NUCLEOTIDE SEQUENCE [LARGE SCALE GENOMIC DNA]</scope>
    <source>
        <strain evidence="10 11">CGMCC 1.7660</strain>
    </source>
</reference>
<evidence type="ECO:0000313" key="10">
    <source>
        <dbReference type="EMBL" id="TDQ83336.1"/>
    </source>
</evidence>
<feature type="transmembrane region" description="Helical" evidence="8">
    <location>
        <begin position="279"/>
        <end position="299"/>
    </location>
</feature>
<dbReference type="SUPFAM" id="SSF161098">
    <property type="entry name" value="MetI-like"/>
    <property type="match status" value="1"/>
</dbReference>
<evidence type="ECO:0000313" key="11">
    <source>
        <dbReference type="Proteomes" id="UP000295783"/>
    </source>
</evidence>
<evidence type="ECO:0000256" key="7">
    <source>
        <dbReference type="ARBA" id="ARBA00023136"/>
    </source>
</evidence>
<dbReference type="OrthoDB" id="7915284at2"/>
<dbReference type="AlphaFoldDB" id="A0A4R6WVJ2"/>
<keyword evidence="5 8" id="KW-0812">Transmembrane</keyword>
<dbReference type="EMBL" id="SNYW01000007">
    <property type="protein sequence ID" value="TDQ83336.1"/>
    <property type="molecule type" value="Genomic_DNA"/>
</dbReference>
<dbReference type="RefSeq" id="WP_133613100.1">
    <property type="nucleotide sequence ID" value="NZ_SNYW01000007.1"/>
</dbReference>
<comment type="subcellular location">
    <subcellularLocation>
        <location evidence="1 8">Cell membrane</location>
        <topology evidence="1 8">Multi-pass membrane protein</topology>
    </subcellularLocation>
</comment>
<dbReference type="InterPro" id="IPR035906">
    <property type="entry name" value="MetI-like_sf"/>
</dbReference>
<comment type="similarity">
    <text evidence="2">Belongs to the binding-protein-dependent transport system permease family. CysTW subfamily.</text>
</comment>
<evidence type="ECO:0000256" key="8">
    <source>
        <dbReference type="RuleBase" id="RU363032"/>
    </source>
</evidence>
<dbReference type="CDD" id="cd06261">
    <property type="entry name" value="TM_PBP2"/>
    <property type="match status" value="1"/>
</dbReference>
<feature type="transmembrane region" description="Helical" evidence="8">
    <location>
        <begin position="96"/>
        <end position="117"/>
    </location>
</feature>
<proteinExistence type="inferred from homology"/>
<evidence type="ECO:0000256" key="4">
    <source>
        <dbReference type="ARBA" id="ARBA00022475"/>
    </source>
</evidence>
<keyword evidence="7 8" id="KW-0472">Membrane</keyword>
<gene>
    <name evidence="10" type="ORF">A8950_1622</name>
</gene>
<dbReference type="InterPro" id="IPR000515">
    <property type="entry name" value="MetI-like"/>
</dbReference>
<protein>
    <submittedName>
        <fullName evidence="10">Spermidine/putrescine transport system permease protein</fullName>
    </submittedName>
</protein>
<evidence type="ECO:0000259" key="9">
    <source>
        <dbReference type="PROSITE" id="PS50928"/>
    </source>
</evidence>
<name>A0A4R6WVJ2_9PROT</name>
<dbReference type="PANTHER" id="PTHR42929">
    <property type="entry name" value="INNER MEMBRANE ABC TRANSPORTER PERMEASE PROTEIN YDCU-RELATED-RELATED"/>
    <property type="match status" value="1"/>
</dbReference>
<comment type="caution">
    <text evidence="10">The sequence shown here is derived from an EMBL/GenBank/DDBJ whole genome shotgun (WGS) entry which is preliminary data.</text>
</comment>
<dbReference type="GO" id="GO:0055085">
    <property type="term" value="P:transmembrane transport"/>
    <property type="evidence" value="ECO:0007669"/>
    <property type="project" value="InterPro"/>
</dbReference>
<dbReference type="Proteomes" id="UP000295783">
    <property type="component" value="Unassembled WGS sequence"/>
</dbReference>
<feature type="transmembrane region" description="Helical" evidence="8">
    <location>
        <begin position="129"/>
        <end position="151"/>
    </location>
</feature>
<dbReference type="PANTHER" id="PTHR42929:SF1">
    <property type="entry name" value="INNER MEMBRANE ABC TRANSPORTER PERMEASE PROTEIN YDCU-RELATED"/>
    <property type="match status" value="1"/>
</dbReference>